<keyword evidence="3" id="KW-0408">Iron</keyword>
<name>A0A2X4PMD9_9PORP</name>
<reference evidence="6 7" key="1">
    <citation type="submission" date="2018-06" db="EMBL/GenBank/DDBJ databases">
        <authorList>
            <consortium name="Pathogen Informatics"/>
            <person name="Doyle S."/>
        </authorList>
    </citation>
    <scope>NUCLEOTIDE SEQUENCE [LARGE SCALE GENOMIC DNA]</scope>
    <source>
        <strain evidence="6 7">NCTC12858</strain>
    </source>
</reference>
<keyword evidence="7" id="KW-1185">Reference proteome</keyword>
<dbReference type="Pfam" id="PF12838">
    <property type="entry name" value="Fer4_7"/>
    <property type="match status" value="1"/>
</dbReference>
<sequence length="156" mass="17872">MASLHRKRDFNLHISFLNEMFLDGFPIQIWKCLQIHFVVIQRIGTFGRIKPQDGLFRYLPIGKSGRFVEWWQNINYNTNVIMAKIRGAVVVNTQRCKGCNLCVVSCPVKVLELHPQEVNDKGYHYAYMKNPEDCIGCASCGTVCPDGCITVYKVKL</sequence>
<dbReference type="GO" id="GO:0051539">
    <property type="term" value="F:4 iron, 4 sulfur cluster binding"/>
    <property type="evidence" value="ECO:0007669"/>
    <property type="project" value="UniProtKB-KW"/>
</dbReference>
<evidence type="ECO:0000313" key="6">
    <source>
        <dbReference type="EMBL" id="SQH73535.1"/>
    </source>
</evidence>
<organism evidence="6 7">
    <name type="scientific">Porphyromonas crevioricanis</name>
    <dbReference type="NCBI Taxonomy" id="393921"/>
    <lineage>
        <taxon>Bacteria</taxon>
        <taxon>Pseudomonadati</taxon>
        <taxon>Bacteroidota</taxon>
        <taxon>Bacteroidia</taxon>
        <taxon>Bacteroidales</taxon>
        <taxon>Porphyromonadaceae</taxon>
        <taxon>Porphyromonas</taxon>
    </lineage>
</organism>
<dbReference type="PANTHER" id="PTHR43687:SF1">
    <property type="entry name" value="FERREDOXIN III"/>
    <property type="match status" value="1"/>
</dbReference>
<keyword evidence="2" id="KW-0479">Metal-binding</keyword>
<dbReference type="GO" id="GO:0016491">
    <property type="term" value="F:oxidoreductase activity"/>
    <property type="evidence" value="ECO:0007669"/>
    <property type="project" value="UniProtKB-KW"/>
</dbReference>
<dbReference type="PROSITE" id="PS00198">
    <property type="entry name" value="4FE4S_FER_1"/>
    <property type="match status" value="1"/>
</dbReference>
<dbReference type="InterPro" id="IPR017896">
    <property type="entry name" value="4Fe4S_Fe-S-bd"/>
</dbReference>
<dbReference type="Gene3D" id="3.30.70.20">
    <property type="match status" value="1"/>
</dbReference>
<keyword evidence="6" id="KW-0560">Oxidoreductase</keyword>
<evidence type="ECO:0000256" key="1">
    <source>
        <dbReference type="ARBA" id="ARBA00022485"/>
    </source>
</evidence>
<protein>
    <submittedName>
        <fullName evidence="6">Photosystem I iron-sulfur center</fullName>
        <ecNumber evidence="6">1.97.1.12</ecNumber>
    </submittedName>
</protein>
<dbReference type="PANTHER" id="PTHR43687">
    <property type="entry name" value="ADENYLYLSULFATE REDUCTASE, BETA SUBUNIT"/>
    <property type="match status" value="1"/>
</dbReference>
<dbReference type="EC" id="1.97.1.12" evidence="6"/>
<dbReference type="KEGG" id="pcre:NCTC12858_01396"/>
<feature type="domain" description="4Fe-4S ferredoxin-type" evidence="5">
    <location>
        <begin position="87"/>
        <end position="116"/>
    </location>
</feature>
<evidence type="ECO:0000256" key="3">
    <source>
        <dbReference type="ARBA" id="ARBA00023004"/>
    </source>
</evidence>
<evidence type="ECO:0000313" key="7">
    <source>
        <dbReference type="Proteomes" id="UP000249300"/>
    </source>
</evidence>
<gene>
    <name evidence="6" type="primary">psaC</name>
    <name evidence="6" type="ORF">NCTC12858_01396</name>
</gene>
<proteinExistence type="predicted"/>
<dbReference type="SUPFAM" id="SSF54862">
    <property type="entry name" value="4Fe-4S ferredoxins"/>
    <property type="match status" value="1"/>
</dbReference>
<dbReference type="InterPro" id="IPR050572">
    <property type="entry name" value="Fe-S_Ferredoxin"/>
</dbReference>
<dbReference type="AlphaFoldDB" id="A0A2X4PMD9"/>
<evidence type="ECO:0000259" key="5">
    <source>
        <dbReference type="PROSITE" id="PS51379"/>
    </source>
</evidence>
<dbReference type="PROSITE" id="PS51379">
    <property type="entry name" value="4FE4S_FER_2"/>
    <property type="match status" value="2"/>
</dbReference>
<feature type="domain" description="4Fe-4S ferredoxin-type" evidence="5">
    <location>
        <begin position="125"/>
        <end position="154"/>
    </location>
</feature>
<accession>A0A2X4PMD9</accession>
<keyword evidence="4" id="KW-0411">Iron-sulfur</keyword>
<evidence type="ECO:0000256" key="2">
    <source>
        <dbReference type="ARBA" id="ARBA00022723"/>
    </source>
</evidence>
<evidence type="ECO:0000256" key="4">
    <source>
        <dbReference type="ARBA" id="ARBA00023014"/>
    </source>
</evidence>
<dbReference type="EMBL" id="LS483447">
    <property type="protein sequence ID" value="SQH73535.1"/>
    <property type="molecule type" value="Genomic_DNA"/>
</dbReference>
<dbReference type="GO" id="GO:0046872">
    <property type="term" value="F:metal ion binding"/>
    <property type="evidence" value="ECO:0007669"/>
    <property type="project" value="UniProtKB-KW"/>
</dbReference>
<keyword evidence="1" id="KW-0004">4Fe-4S</keyword>
<dbReference type="Proteomes" id="UP000249300">
    <property type="component" value="Chromosome 1"/>
</dbReference>
<dbReference type="InterPro" id="IPR017900">
    <property type="entry name" value="4Fe4S_Fe_S_CS"/>
</dbReference>